<organism evidence="1 2">
    <name type="scientific">Candidatus Curtissbacteria bacterium GW2011_GWA1_41_11</name>
    <dbReference type="NCBI Taxonomy" id="1618409"/>
    <lineage>
        <taxon>Bacteria</taxon>
        <taxon>Candidatus Curtissiibacteriota</taxon>
    </lineage>
</organism>
<dbReference type="PANTHER" id="PTHR36928:SF1">
    <property type="entry name" value="PHOSPHATASE YCDX-RELATED"/>
    <property type="match status" value="1"/>
</dbReference>
<reference evidence="1 2" key="1">
    <citation type="journal article" date="2015" name="Nature">
        <title>rRNA introns, odd ribosomes, and small enigmatic genomes across a large radiation of phyla.</title>
        <authorList>
            <person name="Brown C.T."/>
            <person name="Hug L.A."/>
            <person name="Thomas B.C."/>
            <person name="Sharon I."/>
            <person name="Castelle C.J."/>
            <person name="Singh A."/>
            <person name="Wilkins M.J."/>
            <person name="Williams K.H."/>
            <person name="Banfield J.F."/>
        </authorList>
    </citation>
    <scope>NUCLEOTIDE SEQUENCE [LARGE SCALE GENOMIC DNA]</scope>
</reference>
<dbReference type="GO" id="GO:0005829">
    <property type="term" value="C:cytosol"/>
    <property type="evidence" value="ECO:0007669"/>
    <property type="project" value="TreeGrafter"/>
</dbReference>
<dbReference type="InterPro" id="IPR050243">
    <property type="entry name" value="PHP_phosphatase"/>
</dbReference>
<evidence type="ECO:0000313" key="2">
    <source>
        <dbReference type="Proteomes" id="UP000034854"/>
    </source>
</evidence>
<protein>
    <submittedName>
        <fullName evidence="1">Polymerase X family protein</fullName>
    </submittedName>
</protein>
<gene>
    <name evidence="1" type="ORF">UU34_C0032G0006</name>
</gene>
<sequence>MLEINAHLNRMDLADTLVRQALEYGVKFIINTDSHDITHMDNMKFGVSVARRGWAQKKDIANTMPWVEFRKLFNV</sequence>
<comment type="caution">
    <text evidence="1">The sequence shown here is derived from an EMBL/GenBank/DDBJ whole genome shotgun (WGS) entry which is preliminary data.</text>
</comment>
<evidence type="ECO:0000313" key="1">
    <source>
        <dbReference type="EMBL" id="KKR85798.1"/>
    </source>
</evidence>
<dbReference type="SUPFAM" id="SSF89550">
    <property type="entry name" value="PHP domain-like"/>
    <property type="match status" value="1"/>
</dbReference>
<dbReference type="PANTHER" id="PTHR36928">
    <property type="entry name" value="PHOSPHATASE YCDX-RELATED"/>
    <property type="match status" value="1"/>
</dbReference>
<dbReference type="Proteomes" id="UP000034854">
    <property type="component" value="Unassembled WGS sequence"/>
</dbReference>
<dbReference type="InterPro" id="IPR016195">
    <property type="entry name" value="Pol/histidinol_Pase-like"/>
</dbReference>
<dbReference type="Gene3D" id="3.20.20.140">
    <property type="entry name" value="Metal-dependent hydrolases"/>
    <property type="match status" value="1"/>
</dbReference>
<dbReference type="GO" id="GO:0008270">
    <property type="term" value="F:zinc ion binding"/>
    <property type="evidence" value="ECO:0007669"/>
    <property type="project" value="TreeGrafter"/>
</dbReference>
<proteinExistence type="predicted"/>
<name>A0A0G0U9W7_9BACT</name>
<accession>A0A0G0U9W7</accession>
<dbReference type="GO" id="GO:0042578">
    <property type="term" value="F:phosphoric ester hydrolase activity"/>
    <property type="evidence" value="ECO:0007669"/>
    <property type="project" value="TreeGrafter"/>
</dbReference>
<dbReference type="AlphaFoldDB" id="A0A0G0U9W7"/>
<dbReference type="EMBL" id="LCAG01000032">
    <property type="protein sequence ID" value="KKR85798.1"/>
    <property type="molecule type" value="Genomic_DNA"/>
</dbReference>